<dbReference type="Proteomes" id="UP000660024">
    <property type="component" value="Unassembled WGS sequence"/>
</dbReference>
<dbReference type="PANTHER" id="PTHR43442:SF3">
    <property type="entry name" value="GLUCONOKINASE-RELATED"/>
    <property type="match status" value="1"/>
</dbReference>
<organism evidence="10 11">
    <name type="scientific">Pedobacter segetis</name>
    <dbReference type="NCBI Taxonomy" id="2793069"/>
    <lineage>
        <taxon>Bacteria</taxon>
        <taxon>Pseudomonadati</taxon>
        <taxon>Bacteroidota</taxon>
        <taxon>Sphingobacteriia</taxon>
        <taxon>Sphingobacteriales</taxon>
        <taxon>Sphingobacteriaceae</taxon>
        <taxon>Pedobacter</taxon>
    </lineage>
</organism>
<dbReference type="InterPro" id="IPR006001">
    <property type="entry name" value="Therm_gnt_kin"/>
</dbReference>
<comment type="similarity">
    <text evidence="2 9">Belongs to the gluconokinase GntK/GntV family.</text>
</comment>
<keyword evidence="7 9" id="KW-0067">ATP-binding</keyword>
<sequence>MEKEKYIIVIGVSGSGKTLIGKMLAKALAIEFMEGDDLHPKANIDKMKSGIALNDSDRWPWLNIIKEKISAKIVAKKSFVLSCSALKVAYRDLLREAGNIRFLFLNVSEEEVAKRLKHREDHFMPSSLLHSQIEALENPSSQETDVIFIDAGKKPEMVVSDCISKL</sequence>
<evidence type="ECO:0000256" key="4">
    <source>
        <dbReference type="ARBA" id="ARBA00022679"/>
    </source>
</evidence>
<name>A0ABS1BIH0_9SPHI</name>
<dbReference type="Pfam" id="PF01202">
    <property type="entry name" value="SKI"/>
    <property type="match status" value="1"/>
</dbReference>
<dbReference type="InterPro" id="IPR031322">
    <property type="entry name" value="Shikimate/glucono_kinase"/>
</dbReference>
<evidence type="ECO:0000256" key="5">
    <source>
        <dbReference type="ARBA" id="ARBA00022741"/>
    </source>
</evidence>
<evidence type="ECO:0000313" key="11">
    <source>
        <dbReference type="Proteomes" id="UP000660024"/>
    </source>
</evidence>
<reference evidence="10 11" key="1">
    <citation type="submission" date="2020-12" db="EMBL/GenBank/DDBJ databases">
        <title>Bacterial novel species Pedobacter sp. SD-b isolated from soil.</title>
        <authorList>
            <person name="Jung H.-Y."/>
        </authorList>
    </citation>
    <scope>NUCLEOTIDE SEQUENCE [LARGE SCALE GENOMIC DNA]</scope>
    <source>
        <strain evidence="10 11">SD-b</strain>
    </source>
</reference>
<dbReference type="PANTHER" id="PTHR43442">
    <property type="entry name" value="GLUCONOKINASE-RELATED"/>
    <property type="match status" value="1"/>
</dbReference>
<dbReference type="CDD" id="cd02021">
    <property type="entry name" value="GntK"/>
    <property type="match status" value="1"/>
</dbReference>
<evidence type="ECO:0000313" key="10">
    <source>
        <dbReference type="EMBL" id="MBK0382681.1"/>
    </source>
</evidence>
<dbReference type="InterPro" id="IPR027417">
    <property type="entry name" value="P-loop_NTPase"/>
</dbReference>
<evidence type="ECO:0000256" key="6">
    <source>
        <dbReference type="ARBA" id="ARBA00022777"/>
    </source>
</evidence>
<evidence type="ECO:0000256" key="9">
    <source>
        <dbReference type="RuleBase" id="RU363066"/>
    </source>
</evidence>
<evidence type="ECO:0000256" key="2">
    <source>
        <dbReference type="ARBA" id="ARBA00008420"/>
    </source>
</evidence>
<keyword evidence="5 9" id="KW-0547">Nucleotide-binding</keyword>
<proteinExistence type="inferred from homology"/>
<comment type="pathway">
    <text evidence="1">Carbohydrate acid metabolism.</text>
</comment>
<dbReference type="RefSeq" id="WP_200585461.1">
    <property type="nucleotide sequence ID" value="NZ_JAEHFY010000008.1"/>
</dbReference>
<comment type="catalytic activity">
    <reaction evidence="8 9">
        <text>D-gluconate + ATP = 6-phospho-D-gluconate + ADP + H(+)</text>
        <dbReference type="Rhea" id="RHEA:19433"/>
        <dbReference type="ChEBI" id="CHEBI:15378"/>
        <dbReference type="ChEBI" id="CHEBI:18391"/>
        <dbReference type="ChEBI" id="CHEBI:30616"/>
        <dbReference type="ChEBI" id="CHEBI:58759"/>
        <dbReference type="ChEBI" id="CHEBI:456216"/>
        <dbReference type="EC" id="2.7.1.12"/>
    </reaction>
</comment>
<comment type="caution">
    <text evidence="10">The sequence shown here is derived from an EMBL/GenBank/DDBJ whole genome shotgun (WGS) entry which is preliminary data.</text>
</comment>
<protein>
    <recommendedName>
        <fullName evidence="3 9">Gluconokinase</fullName>
        <ecNumber evidence="3 9">2.7.1.12</ecNumber>
    </recommendedName>
</protein>
<keyword evidence="11" id="KW-1185">Reference proteome</keyword>
<keyword evidence="6 9" id="KW-0418">Kinase</keyword>
<accession>A0ABS1BIH0</accession>
<dbReference type="SUPFAM" id="SSF52540">
    <property type="entry name" value="P-loop containing nucleoside triphosphate hydrolases"/>
    <property type="match status" value="1"/>
</dbReference>
<dbReference type="NCBIfam" id="TIGR01313">
    <property type="entry name" value="therm_gnt_kin"/>
    <property type="match status" value="1"/>
</dbReference>
<keyword evidence="4 9" id="KW-0808">Transferase</keyword>
<evidence type="ECO:0000256" key="7">
    <source>
        <dbReference type="ARBA" id="ARBA00022840"/>
    </source>
</evidence>
<evidence type="ECO:0000256" key="8">
    <source>
        <dbReference type="ARBA" id="ARBA00048090"/>
    </source>
</evidence>
<dbReference type="EC" id="2.7.1.12" evidence="3 9"/>
<evidence type="ECO:0000256" key="1">
    <source>
        <dbReference type="ARBA" id="ARBA00004761"/>
    </source>
</evidence>
<dbReference type="Gene3D" id="3.40.50.300">
    <property type="entry name" value="P-loop containing nucleotide triphosphate hydrolases"/>
    <property type="match status" value="1"/>
</dbReference>
<evidence type="ECO:0000256" key="3">
    <source>
        <dbReference type="ARBA" id="ARBA00012054"/>
    </source>
</evidence>
<dbReference type="EMBL" id="JAEHFY010000008">
    <property type="protein sequence ID" value="MBK0382681.1"/>
    <property type="molecule type" value="Genomic_DNA"/>
</dbReference>
<gene>
    <name evidence="10" type="ORF">I5M32_06870</name>
</gene>